<organism evidence="2 3">
    <name type="scientific">Molossus molossus</name>
    <name type="common">Pallas' mastiff bat</name>
    <name type="synonym">Vespertilio molossus</name>
    <dbReference type="NCBI Taxonomy" id="27622"/>
    <lineage>
        <taxon>Eukaryota</taxon>
        <taxon>Metazoa</taxon>
        <taxon>Chordata</taxon>
        <taxon>Craniata</taxon>
        <taxon>Vertebrata</taxon>
        <taxon>Euteleostomi</taxon>
        <taxon>Mammalia</taxon>
        <taxon>Eutheria</taxon>
        <taxon>Laurasiatheria</taxon>
        <taxon>Chiroptera</taxon>
        <taxon>Yangochiroptera</taxon>
        <taxon>Molossidae</taxon>
        <taxon>Molossus</taxon>
    </lineage>
</organism>
<evidence type="ECO:0000313" key="3">
    <source>
        <dbReference type="Proteomes" id="UP000550707"/>
    </source>
</evidence>
<name>A0A7J8JVI1_MOLMO</name>
<gene>
    <name evidence="2" type="ORF">HJG59_007941</name>
</gene>
<feature type="region of interest" description="Disordered" evidence="1">
    <location>
        <begin position="121"/>
        <end position="161"/>
    </location>
</feature>
<feature type="compositionally biased region" description="Basic residues" evidence="1">
    <location>
        <begin position="146"/>
        <end position="161"/>
    </location>
</feature>
<dbReference type="Proteomes" id="UP000550707">
    <property type="component" value="Unassembled WGS sequence"/>
</dbReference>
<sequence length="161" mass="17729">MIVEKTINPLINNKNNCGSLNVFQKSAIFINANLIGLKWSFPRSIPERSPWEQLRFAPRLPIRLRSLDLPNLEPRKCRAAFPGHCVYKGLDALLLFLKDSLGHGVTVLLLLKTASRVSYAGARAPPRRTGPGGAGAARPCGFRVSAPRRRCPGRRPSPRPG</sequence>
<dbReference type="InParanoid" id="A0A7J8JVI1"/>
<comment type="caution">
    <text evidence="2">The sequence shown here is derived from an EMBL/GenBank/DDBJ whole genome shotgun (WGS) entry which is preliminary data.</text>
</comment>
<keyword evidence="3" id="KW-1185">Reference proteome</keyword>
<accession>A0A7J8JVI1</accession>
<proteinExistence type="predicted"/>
<protein>
    <submittedName>
        <fullName evidence="2">Uncharacterized protein</fullName>
    </submittedName>
</protein>
<dbReference type="EMBL" id="JACASF010000001">
    <property type="protein sequence ID" value="KAF6500914.1"/>
    <property type="molecule type" value="Genomic_DNA"/>
</dbReference>
<evidence type="ECO:0000313" key="2">
    <source>
        <dbReference type="EMBL" id="KAF6500914.1"/>
    </source>
</evidence>
<dbReference type="AlphaFoldDB" id="A0A7J8JVI1"/>
<evidence type="ECO:0000256" key="1">
    <source>
        <dbReference type="SAM" id="MobiDB-lite"/>
    </source>
</evidence>
<reference evidence="2 3" key="1">
    <citation type="journal article" date="2020" name="Nature">
        <title>Six reference-quality genomes reveal evolution of bat adaptations.</title>
        <authorList>
            <person name="Jebb D."/>
            <person name="Huang Z."/>
            <person name="Pippel M."/>
            <person name="Hughes G.M."/>
            <person name="Lavrichenko K."/>
            <person name="Devanna P."/>
            <person name="Winkler S."/>
            <person name="Jermiin L.S."/>
            <person name="Skirmuntt E.C."/>
            <person name="Katzourakis A."/>
            <person name="Burkitt-Gray L."/>
            <person name="Ray D.A."/>
            <person name="Sullivan K.A.M."/>
            <person name="Roscito J.G."/>
            <person name="Kirilenko B.M."/>
            <person name="Davalos L.M."/>
            <person name="Corthals A.P."/>
            <person name="Power M.L."/>
            <person name="Jones G."/>
            <person name="Ransome R.D."/>
            <person name="Dechmann D.K.N."/>
            <person name="Locatelli A.G."/>
            <person name="Puechmaille S.J."/>
            <person name="Fedrigo O."/>
            <person name="Jarvis E.D."/>
            <person name="Hiller M."/>
            <person name="Vernes S.C."/>
            <person name="Myers E.W."/>
            <person name="Teeling E.C."/>
        </authorList>
    </citation>
    <scope>NUCLEOTIDE SEQUENCE [LARGE SCALE GENOMIC DNA]</scope>
    <source>
        <strain evidence="2">MMolMol1</strain>
        <tissue evidence="2">Muscle</tissue>
    </source>
</reference>